<keyword evidence="1" id="KW-0732">Signal</keyword>
<dbReference type="GeneID" id="93130883"/>
<dbReference type="Proteomes" id="UP000625568">
    <property type="component" value="Chromosome 3"/>
</dbReference>
<gene>
    <name evidence="2" type="ORF">I6K02_28520</name>
</gene>
<dbReference type="Pfam" id="PF13663">
    <property type="entry name" value="DUF4148"/>
    <property type="match status" value="1"/>
</dbReference>
<name>A0A892IDK9_9BURK</name>
<protein>
    <submittedName>
        <fullName evidence="2">DUF4148 domain-containing protein</fullName>
    </submittedName>
</protein>
<feature type="signal peptide" evidence="1">
    <location>
        <begin position="1"/>
        <end position="22"/>
    </location>
</feature>
<sequence length="103" mass="11003">MKSFVYAVVAVTTLSASYHAFAQSNSSGQLTREQVRAELVELEHAGYKPEVSDPYYPQALQTTQARVTNTDAAGYGAQSAAGVRAGRATAVGQNPRDSIYFGQ</sequence>
<accession>A0A892IDK9</accession>
<reference evidence="2 3" key="1">
    <citation type="submission" date="2021-02" db="EMBL/GenBank/DDBJ databases">
        <title>FDA dAtabase for Regulatory Grade micrObial Sequences (FDA-ARGOS): Supporting development and validation of Infectious Disease Dx tests.</title>
        <authorList>
            <person name="Minogue T."/>
            <person name="Wolcott M."/>
            <person name="Wasieloski L."/>
            <person name="Aguilar W."/>
            <person name="Moore D."/>
            <person name="Jaissle J."/>
            <person name="Tallon L."/>
            <person name="Sadzewicz L."/>
            <person name="Zhao X."/>
            <person name="Boylan J."/>
            <person name="Ott S."/>
            <person name="Bowen H."/>
            <person name="Vavikolanu K."/>
            <person name="Mehta A."/>
            <person name="Aluvathingal J."/>
            <person name="Nadendla S."/>
            <person name="Yan Y."/>
            <person name="Sichtig H."/>
        </authorList>
    </citation>
    <scope>NUCLEOTIDE SEQUENCE [LARGE SCALE GENOMIC DNA]</scope>
    <source>
        <strain evidence="2 3">FDAARGOS_1272</strain>
    </source>
</reference>
<feature type="chain" id="PRO_5034226980" evidence="1">
    <location>
        <begin position="23"/>
        <end position="103"/>
    </location>
</feature>
<keyword evidence="3" id="KW-1185">Reference proteome</keyword>
<dbReference type="InterPro" id="IPR025421">
    <property type="entry name" value="DUF4148"/>
</dbReference>
<evidence type="ECO:0000256" key="1">
    <source>
        <dbReference type="SAM" id="SignalP"/>
    </source>
</evidence>
<evidence type="ECO:0000313" key="3">
    <source>
        <dbReference type="Proteomes" id="UP000625568"/>
    </source>
</evidence>
<organism evidence="2 3">
    <name type="scientific">Burkholderia dolosa</name>
    <dbReference type="NCBI Taxonomy" id="152500"/>
    <lineage>
        <taxon>Bacteria</taxon>
        <taxon>Pseudomonadati</taxon>
        <taxon>Pseudomonadota</taxon>
        <taxon>Betaproteobacteria</taxon>
        <taxon>Burkholderiales</taxon>
        <taxon>Burkholderiaceae</taxon>
        <taxon>Burkholderia</taxon>
        <taxon>Burkholderia cepacia complex</taxon>
    </lineage>
</organism>
<evidence type="ECO:0000313" key="2">
    <source>
        <dbReference type="EMBL" id="QRO81056.1"/>
    </source>
</evidence>
<dbReference type="AlphaFoldDB" id="A0A892IDK9"/>
<proteinExistence type="predicted"/>
<dbReference type="RefSeq" id="WP_006767023.1">
    <property type="nucleotide sequence ID" value="NZ_CABVPR010000008.1"/>
</dbReference>
<dbReference type="EMBL" id="CP069484">
    <property type="protein sequence ID" value="QRO81056.1"/>
    <property type="molecule type" value="Genomic_DNA"/>
</dbReference>